<sequence length="124" mass="13639">MTVLDVCGSMTVLDVCGSMTVLDVCGSMTVLDVCGSMTVLDVCGSMTVLDVDSSAAWFYARCSLDGVWLCFAYRNAVWISTVVLYVLLVRRWVYPPFFSQVLVCMCHNLTCHSVKVLQCVDVTV</sequence>
<name>A0ABD0JE69_9CAEN</name>
<reference evidence="2 3" key="1">
    <citation type="journal article" date="2023" name="Sci. Data">
        <title>Genome assembly of the Korean intertidal mud-creeper Batillaria attramentaria.</title>
        <authorList>
            <person name="Patra A.K."/>
            <person name="Ho P.T."/>
            <person name="Jun S."/>
            <person name="Lee S.J."/>
            <person name="Kim Y."/>
            <person name="Won Y.J."/>
        </authorList>
    </citation>
    <scope>NUCLEOTIDE SEQUENCE [LARGE SCALE GENOMIC DNA]</scope>
    <source>
        <strain evidence="2">Wonlab-2016</strain>
    </source>
</reference>
<keyword evidence="1" id="KW-0812">Transmembrane</keyword>
<protein>
    <submittedName>
        <fullName evidence="2">Uncharacterized protein</fullName>
    </submittedName>
</protein>
<keyword evidence="1" id="KW-1133">Transmembrane helix</keyword>
<evidence type="ECO:0000313" key="3">
    <source>
        <dbReference type="Proteomes" id="UP001519460"/>
    </source>
</evidence>
<gene>
    <name evidence="2" type="ORF">BaRGS_00035553</name>
</gene>
<dbReference type="AlphaFoldDB" id="A0ABD0JE69"/>
<proteinExistence type="predicted"/>
<dbReference type="EMBL" id="JACVVK020000477">
    <property type="protein sequence ID" value="KAK7471814.1"/>
    <property type="molecule type" value="Genomic_DNA"/>
</dbReference>
<accession>A0ABD0JE69</accession>
<evidence type="ECO:0000256" key="1">
    <source>
        <dbReference type="SAM" id="Phobius"/>
    </source>
</evidence>
<organism evidence="2 3">
    <name type="scientific">Batillaria attramentaria</name>
    <dbReference type="NCBI Taxonomy" id="370345"/>
    <lineage>
        <taxon>Eukaryota</taxon>
        <taxon>Metazoa</taxon>
        <taxon>Spiralia</taxon>
        <taxon>Lophotrochozoa</taxon>
        <taxon>Mollusca</taxon>
        <taxon>Gastropoda</taxon>
        <taxon>Caenogastropoda</taxon>
        <taxon>Sorbeoconcha</taxon>
        <taxon>Cerithioidea</taxon>
        <taxon>Batillariidae</taxon>
        <taxon>Batillaria</taxon>
    </lineage>
</organism>
<keyword evidence="3" id="KW-1185">Reference proteome</keyword>
<dbReference type="Proteomes" id="UP001519460">
    <property type="component" value="Unassembled WGS sequence"/>
</dbReference>
<keyword evidence="1" id="KW-0472">Membrane</keyword>
<feature type="transmembrane region" description="Helical" evidence="1">
    <location>
        <begin position="66"/>
        <end position="88"/>
    </location>
</feature>
<evidence type="ECO:0000313" key="2">
    <source>
        <dbReference type="EMBL" id="KAK7471814.1"/>
    </source>
</evidence>
<comment type="caution">
    <text evidence="2">The sequence shown here is derived from an EMBL/GenBank/DDBJ whole genome shotgun (WGS) entry which is preliminary data.</text>
</comment>